<dbReference type="InterPro" id="IPR036188">
    <property type="entry name" value="FAD/NAD-bd_sf"/>
</dbReference>
<gene>
    <name evidence="2" type="ORF">GCM10009117_22590</name>
</gene>
<dbReference type="Pfam" id="PF13454">
    <property type="entry name" value="NAD_binding_9"/>
    <property type="match status" value="1"/>
</dbReference>
<reference evidence="3" key="1">
    <citation type="journal article" date="2019" name="Int. J. Syst. Evol. Microbiol.">
        <title>The Global Catalogue of Microorganisms (GCM) 10K type strain sequencing project: providing services to taxonomists for standard genome sequencing and annotation.</title>
        <authorList>
            <consortium name="The Broad Institute Genomics Platform"/>
            <consortium name="The Broad Institute Genome Sequencing Center for Infectious Disease"/>
            <person name="Wu L."/>
            <person name="Ma J."/>
        </authorList>
    </citation>
    <scope>NUCLEOTIDE SEQUENCE [LARGE SCALE GENOMIC DNA]</scope>
    <source>
        <strain evidence="3">JCM 16082</strain>
    </source>
</reference>
<dbReference type="Proteomes" id="UP001500507">
    <property type="component" value="Unassembled WGS sequence"/>
</dbReference>
<dbReference type="InterPro" id="IPR052189">
    <property type="entry name" value="L-asp_N-monooxygenase_NS-form"/>
</dbReference>
<dbReference type="EMBL" id="BAAAFG010000016">
    <property type="protein sequence ID" value="GAA0873112.1"/>
    <property type="molecule type" value="Genomic_DNA"/>
</dbReference>
<dbReference type="RefSeq" id="WP_343767661.1">
    <property type="nucleotide sequence ID" value="NZ_BAAAFG010000016.1"/>
</dbReference>
<dbReference type="SUPFAM" id="SSF51905">
    <property type="entry name" value="FAD/NAD(P)-binding domain"/>
    <property type="match status" value="1"/>
</dbReference>
<protein>
    <submittedName>
        <fullName evidence="2">FAD/NAD(P)-binding protein</fullName>
    </submittedName>
</protein>
<dbReference type="PANTHER" id="PTHR40254">
    <property type="entry name" value="BLR0577 PROTEIN"/>
    <property type="match status" value="1"/>
</dbReference>
<keyword evidence="3" id="KW-1185">Reference proteome</keyword>
<accession>A0ABP3XXH5</accession>
<sequence length="575" mass="63927">MNIAIIGFGPRGLSSLEQLIVEASQSNLTALKILMFDPSDVWATGSAWDIQQPDTNRINISDRALQDLPGREQLDFKGITIPAFPNYTQWCKEQGVAIDKDTAKDAYPPRKQMGRYLFKRAQSIMDILMDHQVVDFIQKEIVQLDWKAPEITLVAGDESTYTVAACVLTMGHLPLEKEERTRLHIQHAKKEQAIYIDDPYAPSIMDMEVQDQNVIVIGYGLTMIDVMRKLSSAKGGSFVKEGESLRYQFSGKEPAQLIPFSNDGLPCVAKPLGKAIDDQFTPPEALLSAYKEGLRKDIETLAEAFTLEDFTGPTASLVASVYVKLHAANDPKEIAAQLLTWWDQRSLPANNHLFTDPNLSAQHYLKKCIEMARGNSAFTLDYVAGQVWRQLHPFLYEQFDHSPISAAALAALIDLDEFMKRYTYGPPVESLLQVHELIRQNLIAAAFLDDPELKRVSGGWELNKGNKTVKASILINSVLNAPDMQHCSDPLIRQLFASGYVQAVHEGLGIETLATAQVVGKEDVPLYALGRIAKGNVLGTDAILECFNREIPRMAKAVLARGKTRDEELGMRDGV</sequence>
<organism evidence="2 3">
    <name type="scientific">Gangjinia marincola</name>
    <dbReference type="NCBI Taxonomy" id="578463"/>
    <lineage>
        <taxon>Bacteria</taxon>
        <taxon>Pseudomonadati</taxon>
        <taxon>Bacteroidota</taxon>
        <taxon>Flavobacteriia</taxon>
        <taxon>Flavobacteriales</taxon>
        <taxon>Flavobacteriaceae</taxon>
        <taxon>Gangjinia</taxon>
    </lineage>
</organism>
<dbReference type="Gene3D" id="3.50.50.60">
    <property type="entry name" value="FAD/NAD(P)-binding domain"/>
    <property type="match status" value="1"/>
</dbReference>
<name>A0ABP3XXH5_9FLAO</name>
<evidence type="ECO:0000313" key="3">
    <source>
        <dbReference type="Proteomes" id="UP001500507"/>
    </source>
</evidence>
<feature type="domain" description="FAD-dependent urate hydroxylase HpyO/Asp monooxygenase CreE-like FAD/NAD(P)-binding" evidence="1">
    <location>
        <begin position="4"/>
        <end position="172"/>
    </location>
</feature>
<dbReference type="InterPro" id="IPR038732">
    <property type="entry name" value="HpyO/CreE_NAD-binding"/>
</dbReference>
<proteinExistence type="predicted"/>
<comment type="caution">
    <text evidence="2">The sequence shown here is derived from an EMBL/GenBank/DDBJ whole genome shotgun (WGS) entry which is preliminary data.</text>
</comment>
<evidence type="ECO:0000259" key="1">
    <source>
        <dbReference type="Pfam" id="PF13454"/>
    </source>
</evidence>
<evidence type="ECO:0000313" key="2">
    <source>
        <dbReference type="EMBL" id="GAA0873112.1"/>
    </source>
</evidence>
<dbReference type="PANTHER" id="PTHR40254:SF1">
    <property type="entry name" value="BLR0577 PROTEIN"/>
    <property type="match status" value="1"/>
</dbReference>